<evidence type="ECO:0000256" key="1">
    <source>
        <dbReference type="ARBA" id="ARBA00023013"/>
    </source>
</evidence>
<keyword evidence="5" id="KW-1185">Reference proteome</keyword>
<dbReference type="Gene3D" id="4.10.365.10">
    <property type="entry name" value="p27"/>
    <property type="match status" value="1"/>
</dbReference>
<sequence length="132" mass="13883">MNTASFSSTSTPSTSTSSVASSAPTLAFEGIKALSKRHQQRKNGLSLPTGTGLNKKPALPQTAKRSAASACCRMLFGPVDHDEVLGWLAERHNERRQQLAAKYGFDITLAEEGVHPLPSLQAAASTSPASSC</sequence>
<dbReference type="VEuPathDB" id="AmoebaDB:ACA1_107490"/>
<feature type="region of interest" description="Disordered" evidence="2">
    <location>
        <begin position="1"/>
        <end position="62"/>
    </location>
</feature>
<dbReference type="Pfam" id="PF02234">
    <property type="entry name" value="CDI"/>
    <property type="match status" value="1"/>
</dbReference>
<name>L8GNK0_ACACF</name>
<evidence type="ECO:0000256" key="2">
    <source>
        <dbReference type="SAM" id="MobiDB-lite"/>
    </source>
</evidence>
<feature type="compositionally biased region" description="Polar residues" evidence="2">
    <location>
        <begin position="42"/>
        <end position="52"/>
    </location>
</feature>
<organism evidence="4 5">
    <name type="scientific">Acanthamoeba castellanii (strain ATCC 30010 / Neff)</name>
    <dbReference type="NCBI Taxonomy" id="1257118"/>
    <lineage>
        <taxon>Eukaryota</taxon>
        <taxon>Amoebozoa</taxon>
        <taxon>Discosea</taxon>
        <taxon>Longamoebia</taxon>
        <taxon>Centramoebida</taxon>
        <taxon>Acanthamoebidae</taxon>
        <taxon>Acanthamoeba</taxon>
    </lineage>
</organism>
<evidence type="ECO:0000259" key="3">
    <source>
        <dbReference type="Pfam" id="PF02234"/>
    </source>
</evidence>
<dbReference type="KEGG" id="acan:ACA1_107490"/>
<protein>
    <recommendedName>
        <fullName evidence="3">Cyclin-dependent kinase inhibitor domain-containing protein</fullName>
    </recommendedName>
</protein>
<dbReference type="Proteomes" id="UP000011083">
    <property type="component" value="Unassembled WGS sequence"/>
</dbReference>
<dbReference type="GO" id="GO:0051726">
    <property type="term" value="P:regulation of cell cycle"/>
    <property type="evidence" value="ECO:0007669"/>
    <property type="project" value="InterPro"/>
</dbReference>
<feature type="domain" description="Cyclin-dependent kinase inhibitor" evidence="3">
    <location>
        <begin position="74"/>
        <end position="107"/>
    </location>
</feature>
<dbReference type="GO" id="GO:0004861">
    <property type="term" value="F:cyclin-dependent protein serine/threonine kinase inhibitor activity"/>
    <property type="evidence" value="ECO:0007669"/>
    <property type="project" value="InterPro"/>
</dbReference>
<accession>L8GNK0</accession>
<evidence type="ECO:0000313" key="5">
    <source>
        <dbReference type="Proteomes" id="UP000011083"/>
    </source>
</evidence>
<dbReference type="GeneID" id="14914872"/>
<dbReference type="EMBL" id="KB008060">
    <property type="protein sequence ID" value="ELR14328.1"/>
    <property type="molecule type" value="Genomic_DNA"/>
</dbReference>
<evidence type="ECO:0000313" key="4">
    <source>
        <dbReference type="EMBL" id="ELR14328.1"/>
    </source>
</evidence>
<reference evidence="4 5" key="1">
    <citation type="journal article" date="2013" name="Genome Biol.">
        <title>Genome of Acanthamoeba castellanii highlights extensive lateral gene transfer and early evolution of tyrosine kinase signaling.</title>
        <authorList>
            <person name="Clarke M."/>
            <person name="Lohan A.J."/>
            <person name="Liu B."/>
            <person name="Lagkouvardos I."/>
            <person name="Roy S."/>
            <person name="Zafar N."/>
            <person name="Bertelli C."/>
            <person name="Schilde C."/>
            <person name="Kianianmomeni A."/>
            <person name="Burglin T.R."/>
            <person name="Frech C."/>
            <person name="Turcotte B."/>
            <person name="Kopec K.O."/>
            <person name="Synnott J.M."/>
            <person name="Choo C."/>
            <person name="Paponov I."/>
            <person name="Finkler A."/>
            <person name="Soon Heng Tan C."/>
            <person name="Hutchins A.P."/>
            <person name="Weinmeier T."/>
            <person name="Rattei T."/>
            <person name="Chu J.S."/>
            <person name="Gimenez G."/>
            <person name="Irimia M."/>
            <person name="Rigden D.J."/>
            <person name="Fitzpatrick D.A."/>
            <person name="Lorenzo-Morales J."/>
            <person name="Bateman A."/>
            <person name="Chiu C.H."/>
            <person name="Tang P."/>
            <person name="Hegemann P."/>
            <person name="Fromm H."/>
            <person name="Raoult D."/>
            <person name="Greub G."/>
            <person name="Miranda-Saavedra D."/>
            <person name="Chen N."/>
            <person name="Nash P."/>
            <person name="Ginger M.L."/>
            <person name="Horn M."/>
            <person name="Schaap P."/>
            <person name="Caler L."/>
            <person name="Loftus B."/>
        </authorList>
    </citation>
    <scope>NUCLEOTIDE SEQUENCE [LARGE SCALE GENOMIC DNA]</scope>
    <source>
        <strain evidence="4 5">Neff</strain>
    </source>
</reference>
<feature type="compositionally biased region" description="Low complexity" evidence="2">
    <location>
        <begin position="1"/>
        <end position="25"/>
    </location>
</feature>
<proteinExistence type="predicted"/>
<dbReference type="InterPro" id="IPR044898">
    <property type="entry name" value="CDI_dom_sf"/>
</dbReference>
<dbReference type="GO" id="GO:0005634">
    <property type="term" value="C:nucleus"/>
    <property type="evidence" value="ECO:0007669"/>
    <property type="project" value="InterPro"/>
</dbReference>
<dbReference type="RefSeq" id="XP_004336341.1">
    <property type="nucleotide sequence ID" value="XM_004336293.1"/>
</dbReference>
<keyword evidence="1" id="KW-0649">Protein kinase inhibitor</keyword>
<dbReference type="InterPro" id="IPR003175">
    <property type="entry name" value="CDI_dom"/>
</dbReference>
<dbReference type="AlphaFoldDB" id="L8GNK0"/>
<gene>
    <name evidence="4" type="ORF">ACA1_107490</name>
</gene>